<gene>
    <name evidence="1" type="ORF">HAX54_005440</name>
</gene>
<dbReference type="EMBL" id="JACEIK010001270">
    <property type="protein sequence ID" value="MCD7467807.1"/>
    <property type="molecule type" value="Genomic_DNA"/>
</dbReference>
<dbReference type="Proteomes" id="UP000823775">
    <property type="component" value="Unassembled WGS sequence"/>
</dbReference>
<sequence length="131" mass="14596">MGHNPKSTYDQTLELDSRLDQVLGSRSCIVVGSRGYLGSGLGGRVKSRGRVEHWDRGQDLSQVGLRSRGWVSRSGVTIEFWGRDDRGWDLGLGLEFRVGVKVRSNDRSRVRIGPRGCGLYCMWSNLESLLG</sequence>
<reference evidence="1 2" key="1">
    <citation type="journal article" date="2021" name="BMC Genomics">
        <title>Datura genome reveals duplications of psychoactive alkaloid biosynthetic genes and high mutation rate following tissue culture.</title>
        <authorList>
            <person name="Rajewski A."/>
            <person name="Carter-House D."/>
            <person name="Stajich J."/>
            <person name="Litt A."/>
        </authorList>
    </citation>
    <scope>NUCLEOTIDE SEQUENCE [LARGE SCALE GENOMIC DNA]</scope>
    <source>
        <strain evidence="1">AR-01</strain>
    </source>
</reference>
<name>A0ABS8TB62_DATST</name>
<evidence type="ECO:0000313" key="2">
    <source>
        <dbReference type="Proteomes" id="UP000823775"/>
    </source>
</evidence>
<keyword evidence="2" id="KW-1185">Reference proteome</keyword>
<proteinExistence type="predicted"/>
<evidence type="ECO:0000313" key="1">
    <source>
        <dbReference type="EMBL" id="MCD7467807.1"/>
    </source>
</evidence>
<accession>A0ABS8TB62</accession>
<protein>
    <submittedName>
        <fullName evidence="1">Uncharacterized protein</fullName>
    </submittedName>
</protein>
<organism evidence="1 2">
    <name type="scientific">Datura stramonium</name>
    <name type="common">Jimsonweed</name>
    <name type="synonym">Common thornapple</name>
    <dbReference type="NCBI Taxonomy" id="4076"/>
    <lineage>
        <taxon>Eukaryota</taxon>
        <taxon>Viridiplantae</taxon>
        <taxon>Streptophyta</taxon>
        <taxon>Embryophyta</taxon>
        <taxon>Tracheophyta</taxon>
        <taxon>Spermatophyta</taxon>
        <taxon>Magnoliopsida</taxon>
        <taxon>eudicotyledons</taxon>
        <taxon>Gunneridae</taxon>
        <taxon>Pentapetalae</taxon>
        <taxon>asterids</taxon>
        <taxon>lamiids</taxon>
        <taxon>Solanales</taxon>
        <taxon>Solanaceae</taxon>
        <taxon>Solanoideae</taxon>
        <taxon>Datureae</taxon>
        <taxon>Datura</taxon>
    </lineage>
</organism>
<comment type="caution">
    <text evidence="1">The sequence shown here is derived from an EMBL/GenBank/DDBJ whole genome shotgun (WGS) entry which is preliminary data.</text>
</comment>